<evidence type="ECO:0000256" key="1">
    <source>
        <dbReference type="ARBA" id="ARBA00001946"/>
    </source>
</evidence>
<reference evidence="14" key="1">
    <citation type="journal article" date="2019" name="Nat. Commun.">
        <title>Expansion of phycobilisome linker gene families in mesophilic red algae.</title>
        <authorList>
            <person name="Lee J."/>
            <person name="Kim D."/>
            <person name="Bhattacharya D."/>
            <person name="Yoon H.S."/>
        </authorList>
    </citation>
    <scope>NUCLEOTIDE SEQUENCE [LARGE SCALE GENOMIC DNA]</scope>
    <source>
        <strain evidence="14">CCMP 1328</strain>
    </source>
</reference>
<evidence type="ECO:0000256" key="8">
    <source>
        <dbReference type="ARBA" id="ARBA00022955"/>
    </source>
</evidence>
<keyword evidence="14" id="KW-1185">Reference proteome</keyword>
<dbReference type="EC" id="5.3.3.2" evidence="4"/>
<dbReference type="InterPro" id="IPR000086">
    <property type="entry name" value="NUDIX_hydrolase_dom"/>
</dbReference>
<dbReference type="GO" id="GO:0046872">
    <property type="term" value="F:metal ion binding"/>
    <property type="evidence" value="ECO:0007669"/>
    <property type="project" value="UniProtKB-KW"/>
</dbReference>
<evidence type="ECO:0000256" key="7">
    <source>
        <dbReference type="ARBA" id="ARBA00022842"/>
    </source>
</evidence>
<accession>A0A5J4Z265</accession>
<dbReference type="GO" id="GO:0050992">
    <property type="term" value="P:dimethylallyl diphosphate biosynthetic process"/>
    <property type="evidence" value="ECO:0007669"/>
    <property type="project" value="UniProtKB-UniPathway"/>
</dbReference>
<evidence type="ECO:0000256" key="9">
    <source>
        <dbReference type="ARBA" id="ARBA00023098"/>
    </source>
</evidence>
<evidence type="ECO:0000256" key="3">
    <source>
        <dbReference type="ARBA" id="ARBA00007579"/>
    </source>
</evidence>
<dbReference type="SUPFAM" id="SSF55811">
    <property type="entry name" value="Nudix"/>
    <property type="match status" value="1"/>
</dbReference>
<evidence type="ECO:0000256" key="4">
    <source>
        <dbReference type="ARBA" id="ARBA00012057"/>
    </source>
</evidence>
<sequence length="271" mass="31267">MVVALTGRSAWRLWKRAGSAVLELHTRAVRVGACSGAAMDRLEGADPEQRVLMEEQVICVDRNDQVLGPDSKKRTHLAEHGPILHRAFSVFLFNKDHEMLLQQRASVKVTFADYWTNTCCSHPLYVEEELAPGGDTLLGVKNAAIRKLQHELGIPCHTFTPDDFHFLTRIHYRALSDCGEWGEHEIDYVLFAKRDEVVIEPQPNEVRGIKYVTPDQLRDMFEQEHQNQIKLTPWFKHIMNRFGFEWWDAFKAGKLATHLHDQTIHRFVSDD</sequence>
<dbReference type="UniPathway" id="UPA00059">
    <property type="reaction ID" value="UER00104"/>
</dbReference>
<dbReference type="InterPro" id="IPR015797">
    <property type="entry name" value="NUDIX_hydrolase-like_dom_sf"/>
</dbReference>
<dbReference type="CDD" id="cd02885">
    <property type="entry name" value="NUDIX_IPP_Isomerase"/>
    <property type="match status" value="1"/>
</dbReference>
<evidence type="ECO:0000256" key="5">
    <source>
        <dbReference type="ARBA" id="ARBA00022516"/>
    </source>
</evidence>
<evidence type="ECO:0000256" key="10">
    <source>
        <dbReference type="ARBA" id="ARBA00023229"/>
    </source>
</evidence>
<comment type="cofactor">
    <cofactor evidence="1">
        <name>Mg(2+)</name>
        <dbReference type="ChEBI" id="CHEBI:18420"/>
    </cofactor>
</comment>
<evidence type="ECO:0000313" key="13">
    <source>
        <dbReference type="EMBL" id="KAA8498029.1"/>
    </source>
</evidence>
<keyword evidence="10" id="KW-0414">Isoprene biosynthesis</keyword>
<dbReference type="GO" id="GO:0004452">
    <property type="term" value="F:isopentenyl-diphosphate delta-isomerase activity"/>
    <property type="evidence" value="ECO:0007669"/>
    <property type="project" value="UniProtKB-EC"/>
</dbReference>
<keyword evidence="5" id="KW-0444">Lipid biosynthesis</keyword>
<dbReference type="PANTHER" id="PTHR10885:SF0">
    <property type="entry name" value="ISOPENTENYL-DIPHOSPHATE DELTA-ISOMERASE"/>
    <property type="match status" value="1"/>
</dbReference>
<dbReference type="Pfam" id="PF00293">
    <property type="entry name" value="NUDIX"/>
    <property type="match status" value="1"/>
</dbReference>
<evidence type="ECO:0000313" key="14">
    <source>
        <dbReference type="Proteomes" id="UP000324585"/>
    </source>
</evidence>
<evidence type="ECO:0000256" key="11">
    <source>
        <dbReference type="ARBA" id="ARBA00023235"/>
    </source>
</evidence>
<dbReference type="InterPro" id="IPR011876">
    <property type="entry name" value="IsopentenylPP_isomerase_typ1"/>
</dbReference>
<dbReference type="PROSITE" id="PS51462">
    <property type="entry name" value="NUDIX"/>
    <property type="match status" value="1"/>
</dbReference>
<dbReference type="GO" id="GO:0006694">
    <property type="term" value="P:steroid biosynthetic process"/>
    <property type="evidence" value="ECO:0007669"/>
    <property type="project" value="UniProtKB-KW"/>
</dbReference>
<keyword evidence="8" id="KW-0752">Steroid biosynthesis</keyword>
<keyword evidence="7" id="KW-0460">Magnesium</keyword>
<evidence type="ECO:0000259" key="12">
    <source>
        <dbReference type="PROSITE" id="PS51462"/>
    </source>
</evidence>
<dbReference type="GO" id="GO:0005737">
    <property type="term" value="C:cytoplasm"/>
    <property type="evidence" value="ECO:0007669"/>
    <property type="project" value="TreeGrafter"/>
</dbReference>
<feature type="domain" description="Nudix hydrolase" evidence="12">
    <location>
        <begin position="83"/>
        <end position="237"/>
    </location>
</feature>
<dbReference type="OrthoDB" id="510307at2759"/>
<dbReference type="FunFam" id="3.90.79.10:FF:000012">
    <property type="entry name" value="Isopentenyl-diphosphate Delta-isomerase 1"/>
    <property type="match status" value="1"/>
</dbReference>
<dbReference type="OMA" id="KAPFDNG"/>
<keyword evidence="6" id="KW-0479">Metal-binding</keyword>
<comment type="pathway">
    <text evidence="2">Isoprenoid biosynthesis; dimethylallyl diphosphate biosynthesis; dimethylallyl diphosphate from isopentenyl diphosphate: step 1/1.</text>
</comment>
<gene>
    <name evidence="13" type="ORF">FVE85_5614</name>
</gene>
<name>A0A5J4Z265_PORPP</name>
<evidence type="ECO:0000256" key="2">
    <source>
        <dbReference type="ARBA" id="ARBA00004826"/>
    </source>
</evidence>
<dbReference type="NCBIfam" id="TIGR02150">
    <property type="entry name" value="IPP_isom_1"/>
    <property type="match status" value="1"/>
</dbReference>
<comment type="similarity">
    <text evidence="3">Belongs to the IPP isomerase type 1 family.</text>
</comment>
<proteinExistence type="inferred from homology"/>
<dbReference type="EMBL" id="VRMN01000001">
    <property type="protein sequence ID" value="KAA8498029.1"/>
    <property type="molecule type" value="Genomic_DNA"/>
</dbReference>
<organism evidence="13 14">
    <name type="scientific">Porphyridium purpureum</name>
    <name type="common">Red alga</name>
    <name type="synonym">Porphyridium cruentum</name>
    <dbReference type="NCBI Taxonomy" id="35688"/>
    <lineage>
        <taxon>Eukaryota</taxon>
        <taxon>Rhodophyta</taxon>
        <taxon>Bangiophyceae</taxon>
        <taxon>Porphyridiales</taxon>
        <taxon>Porphyridiaceae</taxon>
        <taxon>Porphyridium</taxon>
    </lineage>
</organism>
<evidence type="ECO:0000256" key="6">
    <source>
        <dbReference type="ARBA" id="ARBA00022723"/>
    </source>
</evidence>
<dbReference type="GO" id="GO:0009240">
    <property type="term" value="P:isopentenyl diphosphate biosynthetic process"/>
    <property type="evidence" value="ECO:0007669"/>
    <property type="project" value="TreeGrafter"/>
</dbReference>
<comment type="caution">
    <text evidence="13">The sequence shown here is derived from an EMBL/GenBank/DDBJ whole genome shotgun (WGS) entry which is preliminary data.</text>
</comment>
<keyword evidence="11 13" id="KW-0413">Isomerase</keyword>
<dbReference type="Gene3D" id="3.90.79.10">
    <property type="entry name" value="Nucleoside Triphosphate Pyrophosphohydrolase"/>
    <property type="match status" value="1"/>
</dbReference>
<dbReference type="PANTHER" id="PTHR10885">
    <property type="entry name" value="ISOPENTENYL-DIPHOSPHATE DELTA-ISOMERASE"/>
    <property type="match status" value="1"/>
</dbReference>
<dbReference type="Proteomes" id="UP000324585">
    <property type="component" value="Unassembled WGS sequence"/>
</dbReference>
<dbReference type="AlphaFoldDB" id="A0A5J4Z265"/>
<keyword evidence="9" id="KW-0443">Lipid metabolism</keyword>
<protein>
    <recommendedName>
        <fullName evidence="4">isopentenyl-diphosphate Delta-isomerase</fullName>
        <ecNumber evidence="4">5.3.3.2</ecNumber>
    </recommendedName>
</protein>